<proteinExistence type="inferred from homology"/>
<comment type="caution">
    <text evidence="6">The sequence shown here is derived from an EMBL/GenBank/DDBJ whole genome shotgun (WGS) entry which is preliminary data.</text>
</comment>
<dbReference type="Pfam" id="PF03466">
    <property type="entry name" value="LysR_substrate"/>
    <property type="match status" value="1"/>
</dbReference>
<name>A0ABT2PKY1_9BURK</name>
<evidence type="ECO:0000256" key="1">
    <source>
        <dbReference type="ARBA" id="ARBA00009437"/>
    </source>
</evidence>
<dbReference type="InterPro" id="IPR000847">
    <property type="entry name" value="LysR_HTH_N"/>
</dbReference>
<dbReference type="Proteomes" id="UP001525968">
    <property type="component" value="Unassembled WGS sequence"/>
</dbReference>
<dbReference type="PANTHER" id="PTHR30537">
    <property type="entry name" value="HTH-TYPE TRANSCRIPTIONAL REGULATOR"/>
    <property type="match status" value="1"/>
</dbReference>
<organism evidence="6 7">
    <name type="scientific">Acidovorax bellezanensis</name>
    <dbReference type="NCBI Taxonomy" id="2976702"/>
    <lineage>
        <taxon>Bacteria</taxon>
        <taxon>Pseudomonadati</taxon>
        <taxon>Pseudomonadota</taxon>
        <taxon>Betaproteobacteria</taxon>
        <taxon>Burkholderiales</taxon>
        <taxon>Comamonadaceae</taxon>
        <taxon>Acidovorax</taxon>
    </lineage>
</organism>
<dbReference type="EMBL" id="JAODYH010000004">
    <property type="protein sequence ID" value="MCT9811139.1"/>
    <property type="molecule type" value="Genomic_DNA"/>
</dbReference>
<dbReference type="InterPro" id="IPR058163">
    <property type="entry name" value="LysR-type_TF_proteobact-type"/>
</dbReference>
<dbReference type="PROSITE" id="PS50931">
    <property type="entry name" value="HTH_LYSR"/>
    <property type="match status" value="1"/>
</dbReference>
<dbReference type="Pfam" id="PF00126">
    <property type="entry name" value="HTH_1"/>
    <property type="match status" value="1"/>
</dbReference>
<evidence type="ECO:0000256" key="4">
    <source>
        <dbReference type="ARBA" id="ARBA00023163"/>
    </source>
</evidence>
<dbReference type="InterPro" id="IPR036388">
    <property type="entry name" value="WH-like_DNA-bd_sf"/>
</dbReference>
<keyword evidence="7" id="KW-1185">Reference proteome</keyword>
<dbReference type="SUPFAM" id="SSF53850">
    <property type="entry name" value="Periplasmic binding protein-like II"/>
    <property type="match status" value="1"/>
</dbReference>
<keyword evidence="3" id="KW-0238">DNA-binding</keyword>
<dbReference type="SUPFAM" id="SSF46785">
    <property type="entry name" value="Winged helix' DNA-binding domain"/>
    <property type="match status" value="1"/>
</dbReference>
<keyword evidence="4" id="KW-0804">Transcription</keyword>
<dbReference type="Gene3D" id="3.40.190.290">
    <property type="match status" value="1"/>
</dbReference>
<comment type="similarity">
    <text evidence="1">Belongs to the LysR transcriptional regulatory family.</text>
</comment>
<gene>
    <name evidence="6" type="ORF">N0K08_10880</name>
</gene>
<keyword evidence="2" id="KW-0805">Transcription regulation</keyword>
<sequence length="306" mass="33302">MQDLNDLYYFAAVVQHNGFSAAARATGVEKTRLSRRVAELERRLGVRLLQRSTRRLALTEAGQRFHVLCSAAVEGAAAAYESIAEMQTEPAGTVRLCCPVVMAQSYIAPILPGYLSQYPKVKVFLEATDRAVNQIEERFDLVLRARPQMEGDGGMVVKTLGTARRILVASPAFLQANGTPSSLDELTGYDVVSQLSDQPDGASLWSLTDNDGKSLGVKLNPRLVSSDLRVLHQAALHGIGIALMPKPIVADALRSHTLAQVLPEWTASEHLIHLVYPPPRGMLPSVRSLIDYLVTHLPPAIQGARP</sequence>
<evidence type="ECO:0000313" key="7">
    <source>
        <dbReference type="Proteomes" id="UP001525968"/>
    </source>
</evidence>
<evidence type="ECO:0000256" key="2">
    <source>
        <dbReference type="ARBA" id="ARBA00023015"/>
    </source>
</evidence>
<dbReference type="PANTHER" id="PTHR30537:SF31">
    <property type="entry name" value="TRANSCRIPTIONAL REGULATOR, LYSR FAMILY"/>
    <property type="match status" value="1"/>
</dbReference>
<evidence type="ECO:0000259" key="5">
    <source>
        <dbReference type="PROSITE" id="PS50931"/>
    </source>
</evidence>
<dbReference type="RefSeq" id="WP_261500321.1">
    <property type="nucleotide sequence ID" value="NZ_JAODYH010000004.1"/>
</dbReference>
<accession>A0ABT2PKY1</accession>
<evidence type="ECO:0000313" key="6">
    <source>
        <dbReference type="EMBL" id="MCT9811139.1"/>
    </source>
</evidence>
<protein>
    <submittedName>
        <fullName evidence="6">LysR substrate-binding domain-containing protein</fullName>
    </submittedName>
</protein>
<dbReference type="Gene3D" id="1.10.10.10">
    <property type="entry name" value="Winged helix-like DNA-binding domain superfamily/Winged helix DNA-binding domain"/>
    <property type="match status" value="1"/>
</dbReference>
<feature type="domain" description="HTH lysR-type" evidence="5">
    <location>
        <begin position="1"/>
        <end position="59"/>
    </location>
</feature>
<evidence type="ECO:0000256" key="3">
    <source>
        <dbReference type="ARBA" id="ARBA00023125"/>
    </source>
</evidence>
<dbReference type="InterPro" id="IPR005119">
    <property type="entry name" value="LysR_subst-bd"/>
</dbReference>
<reference evidence="6 7" key="1">
    <citation type="submission" date="2022-09" db="EMBL/GenBank/DDBJ databases">
        <title>Draft genome of isolate Be4.</title>
        <authorList>
            <person name="Sanchez-Castro I."/>
            <person name="Martinez-Rodriguez P."/>
            <person name="Descostes M."/>
            <person name="Merroun M."/>
        </authorList>
    </citation>
    <scope>NUCLEOTIDE SEQUENCE [LARGE SCALE GENOMIC DNA]</scope>
    <source>
        <strain evidence="6 7">Be4</strain>
    </source>
</reference>
<dbReference type="InterPro" id="IPR036390">
    <property type="entry name" value="WH_DNA-bd_sf"/>
</dbReference>